<dbReference type="RefSeq" id="WP_094117640.1">
    <property type="nucleotide sequence ID" value="NZ_CP023009.1"/>
</dbReference>
<evidence type="ECO:0000256" key="1">
    <source>
        <dbReference type="SAM" id="Phobius"/>
    </source>
</evidence>
<dbReference type="GO" id="GO:0071111">
    <property type="term" value="F:cyclic-guanylate-specific phosphodiesterase activity"/>
    <property type="evidence" value="ECO:0007669"/>
    <property type="project" value="InterPro"/>
</dbReference>
<dbReference type="Gene3D" id="3.20.20.450">
    <property type="entry name" value="EAL domain"/>
    <property type="match status" value="1"/>
</dbReference>
<evidence type="ECO:0000313" key="4">
    <source>
        <dbReference type="Proteomes" id="UP000263881"/>
    </source>
</evidence>
<keyword evidence="1" id="KW-0472">Membrane</keyword>
<organism evidence="3 4">
    <name type="scientific">Lonsdalea britannica</name>
    <dbReference type="NCBI Taxonomy" id="1082704"/>
    <lineage>
        <taxon>Bacteria</taxon>
        <taxon>Pseudomonadati</taxon>
        <taxon>Pseudomonadota</taxon>
        <taxon>Gammaproteobacteria</taxon>
        <taxon>Enterobacterales</taxon>
        <taxon>Pectobacteriaceae</taxon>
        <taxon>Lonsdalea</taxon>
    </lineage>
</organism>
<sequence length="296" mass="34214">MMIPVQTPLYAILKYWLRDFIFLLPLCVLLAVLFVVLIQHRKRRKASLPEKIMQGINDNEFYICYQPIQDVATGMCMGAEALLRWRRPDGKWISPDIFIAAAEDEDLIIPLTHHLFEKVLKDTDSWKITNEFHLGINISSAHLESPDFVNDILSLRKILRLRGIKLVIEITERNIIKNDEQTKQVLTYLRKIGVIIAIDDFGTGYCSLSYLETLPLDHLKIDKSFIDAIKTSESRAPVLNMIIKLAQELNLKITAEGVETKCQENYLKASGVDFMQGYLYSYPMDSANFVRWFQER</sequence>
<evidence type="ECO:0000313" key="3">
    <source>
        <dbReference type="EMBL" id="AXW87294.1"/>
    </source>
</evidence>
<keyword evidence="1" id="KW-1133">Transmembrane helix</keyword>
<reference evidence="3 4" key="1">
    <citation type="submission" date="2017-08" db="EMBL/GenBank/DDBJ databases">
        <title>Comparative genomics of bacteria isolated from necrotic lesions of AOD affected trees.</title>
        <authorList>
            <person name="Doonan J."/>
            <person name="Denman S."/>
            <person name="McDonald J.E."/>
        </authorList>
    </citation>
    <scope>NUCLEOTIDE SEQUENCE [LARGE SCALE GENOMIC DNA]</scope>
    <source>
        <strain evidence="3 4">477</strain>
    </source>
</reference>
<dbReference type="Pfam" id="PF00563">
    <property type="entry name" value="EAL"/>
    <property type="match status" value="1"/>
</dbReference>
<dbReference type="CDD" id="cd01948">
    <property type="entry name" value="EAL"/>
    <property type="match status" value="1"/>
</dbReference>
<dbReference type="EMBL" id="CP023009">
    <property type="protein sequence ID" value="AXW87294.1"/>
    <property type="molecule type" value="Genomic_DNA"/>
</dbReference>
<keyword evidence="1" id="KW-0812">Transmembrane</keyword>
<evidence type="ECO:0000259" key="2">
    <source>
        <dbReference type="PROSITE" id="PS50883"/>
    </source>
</evidence>
<keyword evidence="4" id="KW-1185">Reference proteome</keyword>
<dbReference type="InterPro" id="IPR035919">
    <property type="entry name" value="EAL_sf"/>
</dbReference>
<dbReference type="PANTHER" id="PTHR33121:SF81">
    <property type="entry name" value="CYCLIC DI-GMP PHOSPHODIESTERASE PDEB-RELATED"/>
    <property type="match status" value="1"/>
</dbReference>
<dbReference type="SMART" id="SM00052">
    <property type="entry name" value="EAL"/>
    <property type="match status" value="1"/>
</dbReference>
<protein>
    <submittedName>
        <fullName evidence="3">EAL domain-containing protein</fullName>
    </submittedName>
</protein>
<feature type="domain" description="EAL" evidence="2">
    <location>
        <begin position="45"/>
        <end position="296"/>
    </location>
</feature>
<dbReference type="InterPro" id="IPR050706">
    <property type="entry name" value="Cyclic-di-GMP_PDE-like"/>
</dbReference>
<dbReference type="PANTHER" id="PTHR33121">
    <property type="entry name" value="CYCLIC DI-GMP PHOSPHODIESTERASE PDEF"/>
    <property type="match status" value="1"/>
</dbReference>
<name>A0AAD0SHK9_9GAMM</name>
<gene>
    <name evidence="3" type="ORF">CKQ53_10080</name>
</gene>
<dbReference type="PROSITE" id="PS50883">
    <property type="entry name" value="EAL"/>
    <property type="match status" value="1"/>
</dbReference>
<dbReference type="Proteomes" id="UP000263881">
    <property type="component" value="Chromosome"/>
</dbReference>
<feature type="transmembrane region" description="Helical" evidence="1">
    <location>
        <begin position="20"/>
        <end position="38"/>
    </location>
</feature>
<proteinExistence type="predicted"/>
<accession>A0AAD0SHK9</accession>
<dbReference type="KEGG" id="lbq:CKQ53_10080"/>
<dbReference type="InterPro" id="IPR001633">
    <property type="entry name" value="EAL_dom"/>
</dbReference>
<dbReference type="SUPFAM" id="SSF141868">
    <property type="entry name" value="EAL domain-like"/>
    <property type="match status" value="1"/>
</dbReference>
<dbReference type="AlphaFoldDB" id="A0AAD0SHK9"/>